<keyword evidence="3" id="KW-1185">Reference proteome</keyword>
<dbReference type="Proteomes" id="UP001252186">
    <property type="component" value="Unassembled WGS sequence"/>
</dbReference>
<evidence type="ECO:0000313" key="2">
    <source>
        <dbReference type="EMBL" id="MDT0553244.1"/>
    </source>
</evidence>
<feature type="domain" description="Alkyl hydroperoxide reductase subunit C/ Thiol specific antioxidant" evidence="1">
    <location>
        <begin position="17"/>
        <end position="131"/>
    </location>
</feature>
<dbReference type="SUPFAM" id="SSF52833">
    <property type="entry name" value="Thioredoxin-like"/>
    <property type="match status" value="1"/>
</dbReference>
<evidence type="ECO:0000259" key="1">
    <source>
        <dbReference type="Pfam" id="PF00578"/>
    </source>
</evidence>
<dbReference type="EMBL" id="JAVRHV010000003">
    <property type="protein sequence ID" value="MDT0553244.1"/>
    <property type="molecule type" value="Genomic_DNA"/>
</dbReference>
<proteinExistence type="predicted"/>
<gene>
    <name evidence="2" type="ORF">RM519_08310</name>
</gene>
<organism evidence="2 3">
    <name type="scientific">Urechidicola vernalis</name>
    <dbReference type="NCBI Taxonomy" id="3075600"/>
    <lineage>
        <taxon>Bacteria</taxon>
        <taxon>Pseudomonadati</taxon>
        <taxon>Bacteroidota</taxon>
        <taxon>Flavobacteriia</taxon>
        <taxon>Flavobacteriales</taxon>
        <taxon>Flavobacteriaceae</taxon>
        <taxon>Urechidicola</taxon>
    </lineage>
</organism>
<dbReference type="InterPro" id="IPR036249">
    <property type="entry name" value="Thioredoxin-like_sf"/>
</dbReference>
<accession>A0ABU2Y6I7</accession>
<dbReference type="Gene3D" id="3.40.30.10">
    <property type="entry name" value="Glutaredoxin"/>
    <property type="match status" value="1"/>
</dbReference>
<reference evidence="2 3" key="1">
    <citation type="submission" date="2023-09" db="EMBL/GenBank/DDBJ databases">
        <authorList>
            <person name="Rey-Velasco X."/>
        </authorList>
    </citation>
    <scope>NUCLEOTIDE SEQUENCE [LARGE SCALE GENOMIC DNA]</scope>
    <source>
        <strain evidence="2 3">P050</strain>
    </source>
</reference>
<evidence type="ECO:0000313" key="3">
    <source>
        <dbReference type="Proteomes" id="UP001252186"/>
    </source>
</evidence>
<sequence length="147" mass="17356">MINACKTQKPEVIAVKEIPYFTFYTLNSERFTKDSFDKKRTKLILYFNSECDHCAKQAKWLRKEIDLFSDLELTFISFEEMSAIKAFRDKHDFTQPNITFLQDARLTFANKFGVGEFPSILLYSKKGKLIHKFEGETRVENIIPYMQ</sequence>
<protein>
    <submittedName>
        <fullName evidence="2">Redoxin domain-containing protein</fullName>
    </submittedName>
</protein>
<dbReference type="Pfam" id="PF00578">
    <property type="entry name" value="AhpC-TSA"/>
    <property type="match status" value="1"/>
</dbReference>
<comment type="caution">
    <text evidence="2">The sequence shown here is derived from an EMBL/GenBank/DDBJ whole genome shotgun (WGS) entry which is preliminary data.</text>
</comment>
<dbReference type="RefSeq" id="WP_311593235.1">
    <property type="nucleotide sequence ID" value="NZ_JAVRHV010000003.1"/>
</dbReference>
<name>A0ABU2Y6I7_9FLAO</name>
<dbReference type="InterPro" id="IPR000866">
    <property type="entry name" value="AhpC/TSA"/>
</dbReference>